<feature type="transmembrane region" description="Helical" evidence="1">
    <location>
        <begin position="32"/>
        <end position="51"/>
    </location>
</feature>
<feature type="transmembrane region" description="Helical" evidence="1">
    <location>
        <begin position="7"/>
        <end position="26"/>
    </location>
</feature>
<comment type="caution">
    <text evidence="2">The sequence shown here is derived from an EMBL/GenBank/DDBJ whole genome shotgun (WGS) entry which is preliminary data.</text>
</comment>
<keyword evidence="1" id="KW-0812">Transmembrane</keyword>
<protein>
    <submittedName>
        <fullName evidence="2">Uncharacterized protein</fullName>
    </submittedName>
</protein>
<reference evidence="2 3" key="1">
    <citation type="journal article" date="2015" name="Nature">
        <title>rRNA introns, odd ribosomes, and small enigmatic genomes across a large radiation of phyla.</title>
        <authorList>
            <person name="Brown C.T."/>
            <person name="Hug L.A."/>
            <person name="Thomas B.C."/>
            <person name="Sharon I."/>
            <person name="Castelle C.J."/>
            <person name="Singh A."/>
            <person name="Wilkins M.J."/>
            <person name="Williams K.H."/>
            <person name="Banfield J.F."/>
        </authorList>
    </citation>
    <scope>NUCLEOTIDE SEQUENCE [LARGE SCALE GENOMIC DNA]</scope>
</reference>
<evidence type="ECO:0000313" key="2">
    <source>
        <dbReference type="EMBL" id="KKT51919.1"/>
    </source>
</evidence>
<evidence type="ECO:0000313" key="3">
    <source>
        <dbReference type="Proteomes" id="UP000034006"/>
    </source>
</evidence>
<feature type="transmembrane region" description="Helical" evidence="1">
    <location>
        <begin position="103"/>
        <end position="130"/>
    </location>
</feature>
<keyword evidence="1" id="KW-0472">Membrane</keyword>
<organism evidence="2 3">
    <name type="scientific">Candidatus Collierbacteria bacterium GW2011_GWB2_44_22</name>
    <dbReference type="NCBI Taxonomy" id="1618387"/>
    <lineage>
        <taxon>Bacteria</taxon>
        <taxon>Candidatus Collieribacteriota</taxon>
    </lineage>
</organism>
<keyword evidence="1" id="KW-1133">Transmembrane helix</keyword>
<proteinExistence type="predicted"/>
<gene>
    <name evidence="2" type="ORF">UW44_C0006G0037</name>
</gene>
<dbReference type="Proteomes" id="UP000034006">
    <property type="component" value="Unassembled WGS sequence"/>
</dbReference>
<dbReference type="AlphaFoldDB" id="A0A0G1KVH0"/>
<feature type="transmembrane region" description="Helical" evidence="1">
    <location>
        <begin position="63"/>
        <end position="83"/>
    </location>
</feature>
<sequence length="132" mass="14822">MNIVIAILIYLIMMGASVFLDVRALGMFNRSIWFKIVFGPIIMIVLGFVLYEVGMGITYPVRLVQVHLFWGILALAIEGYLSSHSRLDYNGWSLRDQVLPVRMVLGLGVVLTAGYLMILFGKLLMLPVLLAF</sequence>
<dbReference type="EMBL" id="LCIH01000006">
    <property type="protein sequence ID" value="KKT51919.1"/>
    <property type="molecule type" value="Genomic_DNA"/>
</dbReference>
<evidence type="ECO:0000256" key="1">
    <source>
        <dbReference type="SAM" id="Phobius"/>
    </source>
</evidence>
<name>A0A0G1KVH0_9BACT</name>
<accession>A0A0G1KVH0</accession>